<dbReference type="InterPro" id="IPR011465">
    <property type="entry name" value="DUF1571"/>
</dbReference>
<evidence type="ECO:0000313" key="1">
    <source>
        <dbReference type="EMBL" id="HEN14466.1"/>
    </source>
</evidence>
<protein>
    <submittedName>
        <fullName evidence="1">DUF1571 domain-containing protein</fullName>
    </submittedName>
</protein>
<dbReference type="AlphaFoldDB" id="A0A7C2JX07"/>
<sequence>MLRWLRRFTNWNAEQRANVLAGAIAFGALGILYLEAPPLPAGSDSVRLVTPRTQAIQLQPAAPRSQALANVPEPGETPVIEISTERELTPAETAERTLKSKIARLEKGRDFLQKVPDYTAQFTKQELVDGELLEEQTIYLKCRHQPFSVYLRWLTGDTGREVLYVDGQNEGNMVVHAGGWKARLPALTISPDSSLAMAESRYPVTKAGILELIHMSLSVHAEDLAKKTFSNCERLADQEFEGRMCSTFMIEYKDATVSPTYRKSVVLIDNEWHVPLYVRNFGWPGPAQTIDGDLDEATLIEYYTFTDVQFGGRLAAVDFDRTNEEYRFR</sequence>
<comment type="caution">
    <text evidence="1">The sequence shown here is derived from an EMBL/GenBank/DDBJ whole genome shotgun (WGS) entry which is preliminary data.</text>
</comment>
<organism evidence="1">
    <name type="scientific">Schlesneria paludicola</name>
    <dbReference type="NCBI Taxonomy" id="360056"/>
    <lineage>
        <taxon>Bacteria</taxon>
        <taxon>Pseudomonadati</taxon>
        <taxon>Planctomycetota</taxon>
        <taxon>Planctomycetia</taxon>
        <taxon>Planctomycetales</taxon>
        <taxon>Planctomycetaceae</taxon>
        <taxon>Schlesneria</taxon>
    </lineage>
</organism>
<name>A0A7C2JX07_9PLAN</name>
<proteinExistence type="predicted"/>
<dbReference type="Pfam" id="PF07608">
    <property type="entry name" value="DUF1571"/>
    <property type="match status" value="1"/>
</dbReference>
<gene>
    <name evidence="1" type="ORF">ENQ76_03215</name>
</gene>
<accession>A0A7C2JX07</accession>
<reference evidence="1" key="1">
    <citation type="journal article" date="2020" name="mSystems">
        <title>Genome- and Community-Level Interaction Insights into Carbon Utilization and Element Cycling Functions of Hydrothermarchaeota in Hydrothermal Sediment.</title>
        <authorList>
            <person name="Zhou Z."/>
            <person name="Liu Y."/>
            <person name="Xu W."/>
            <person name="Pan J."/>
            <person name="Luo Z.H."/>
            <person name="Li M."/>
        </authorList>
    </citation>
    <scope>NUCLEOTIDE SEQUENCE [LARGE SCALE GENOMIC DNA]</scope>
    <source>
        <strain evidence="1">SpSt-339</strain>
    </source>
</reference>
<dbReference type="EMBL" id="DSOK01000100">
    <property type="protein sequence ID" value="HEN14466.1"/>
    <property type="molecule type" value="Genomic_DNA"/>
</dbReference>